<feature type="transmembrane region" description="Helical" evidence="7">
    <location>
        <begin position="6"/>
        <end position="25"/>
    </location>
</feature>
<protein>
    <submittedName>
        <fullName evidence="9">A-kinase anchor protein 7-like</fullName>
    </submittedName>
</protein>
<dbReference type="FunFam" id="3.90.1140.10:FF:000004">
    <property type="entry name" value="A-kinase anchoring protein 7 isoform X1"/>
    <property type="match status" value="1"/>
</dbReference>
<dbReference type="GO" id="GO:0005829">
    <property type="term" value="C:cytosol"/>
    <property type="evidence" value="ECO:0007669"/>
    <property type="project" value="TreeGrafter"/>
</dbReference>
<feature type="region of interest" description="Disordered" evidence="6">
    <location>
        <begin position="84"/>
        <end position="105"/>
    </location>
</feature>
<comment type="subcellular location">
    <subcellularLocation>
        <location evidence="2">Cytoplasm</location>
    </subcellularLocation>
    <subcellularLocation>
        <location evidence="1">Nucleus</location>
    </subcellularLocation>
</comment>
<evidence type="ECO:0000256" key="6">
    <source>
        <dbReference type="SAM" id="MobiDB-lite"/>
    </source>
</evidence>
<dbReference type="InterPro" id="IPR052641">
    <property type="entry name" value="AKAP7_isoform_gamma"/>
</dbReference>
<evidence type="ECO:0000256" key="1">
    <source>
        <dbReference type="ARBA" id="ARBA00004123"/>
    </source>
</evidence>
<dbReference type="Ensembl" id="ENSECRT00000033213.1">
    <property type="protein sequence ID" value="ENSECRP00000032491.1"/>
    <property type="gene ID" value="ENSECRG00000022012.1"/>
</dbReference>
<feature type="domain" description="A-kinase anchor protein 7-like phosphoesterase" evidence="8">
    <location>
        <begin position="109"/>
        <end position="306"/>
    </location>
</feature>
<dbReference type="PANTHER" id="PTHR15934:SF6">
    <property type="entry name" value="A-KINASE ANCHOR PROTEIN 7 ISOFORM GAMMA"/>
    <property type="match status" value="1"/>
</dbReference>
<organism evidence="9 10">
    <name type="scientific">Erpetoichthys calabaricus</name>
    <name type="common">Rope fish</name>
    <name type="synonym">Calamoichthys calabaricus</name>
    <dbReference type="NCBI Taxonomy" id="27687"/>
    <lineage>
        <taxon>Eukaryota</taxon>
        <taxon>Metazoa</taxon>
        <taxon>Chordata</taxon>
        <taxon>Craniata</taxon>
        <taxon>Vertebrata</taxon>
        <taxon>Euteleostomi</taxon>
        <taxon>Actinopterygii</taxon>
        <taxon>Polypteriformes</taxon>
        <taxon>Polypteridae</taxon>
        <taxon>Erpetoichthys</taxon>
    </lineage>
</organism>
<dbReference type="Proteomes" id="UP000694620">
    <property type="component" value="Unassembled WGS sequence"/>
</dbReference>
<sequence>MIFCYVIIGLIVILPFSILCCFDILENEKLTKKNKKKKMLKNQMREDAAQTEEHSSNYLAELPFANIEIMKEFDIKISERRQKKKRKRTLGDETEDDSDKKKKKKHLRPNYFISVPITNPKIHASIKAIQTLIIEEDDRYTKAMIPLSTLHMTLLVTYLSSEEEVNIAISVIKEVKESIQRILQGEPLLLPFHGIGHFRNEVVFVKMVEAEDFLKLKKITEVLRRAFEEKGILAGDSKDFKPHLTFMKLSRAPKLRSQGIKKLDPKLYKNFENQNFGNEKLVNLDLCSMLKKKQPNGYYHCEASITVGKLDCVHKLYT</sequence>
<dbReference type="SUPFAM" id="SSF55144">
    <property type="entry name" value="LigT-like"/>
    <property type="match status" value="1"/>
</dbReference>
<reference evidence="9" key="1">
    <citation type="submission" date="2025-08" db="UniProtKB">
        <authorList>
            <consortium name="Ensembl"/>
        </authorList>
    </citation>
    <scope>IDENTIFICATION</scope>
</reference>
<dbReference type="GO" id="GO:0005634">
    <property type="term" value="C:nucleus"/>
    <property type="evidence" value="ECO:0007669"/>
    <property type="project" value="UniProtKB-SubCell"/>
</dbReference>
<keyword evidence="7" id="KW-1133">Transmembrane helix</keyword>
<keyword evidence="7" id="KW-0812">Transmembrane</keyword>
<dbReference type="GO" id="GO:0010738">
    <property type="term" value="P:regulation of protein kinase A signaling"/>
    <property type="evidence" value="ECO:0007669"/>
    <property type="project" value="TreeGrafter"/>
</dbReference>
<name>A0A8C4TGZ9_ERPCA</name>
<comment type="subunit">
    <text evidence="5">Binds cAMP-dependent protein kinase (PKA). Interacts with PRKCA; only the cytoplasmic form is capable of interacting with PRKCA.</text>
</comment>
<evidence type="ECO:0000313" key="9">
    <source>
        <dbReference type="Ensembl" id="ENSECRP00000032491.1"/>
    </source>
</evidence>
<dbReference type="Pfam" id="PF10469">
    <property type="entry name" value="AKAP7_NLS"/>
    <property type="match status" value="1"/>
</dbReference>
<reference evidence="9" key="2">
    <citation type="submission" date="2025-09" db="UniProtKB">
        <authorList>
            <consortium name="Ensembl"/>
        </authorList>
    </citation>
    <scope>IDENTIFICATION</scope>
</reference>
<proteinExistence type="predicted"/>
<accession>A0A8C4TGZ9</accession>
<dbReference type="Gene3D" id="3.90.1140.10">
    <property type="entry name" value="Cyclic phosphodiesterase"/>
    <property type="match status" value="1"/>
</dbReference>
<evidence type="ECO:0000256" key="7">
    <source>
        <dbReference type="SAM" id="Phobius"/>
    </source>
</evidence>
<dbReference type="InterPro" id="IPR019510">
    <property type="entry name" value="AKAP7-like_phosphoesterase"/>
</dbReference>
<keyword evidence="7" id="KW-0472">Membrane</keyword>
<evidence type="ECO:0000256" key="4">
    <source>
        <dbReference type="ARBA" id="ARBA00023242"/>
    </source>
</evidence>
<dbReference type="InterPro" id="IPR009097">
    <property type="entry name" value="Cyclic_Pdiesterase"/>
</dbReference>
<keyword evidence="3" id="KW-0963">Cytoplasm</keyword>
<evidence type="ECO:0000259" key="8">
    <source>
        <dbReference type="Pfam" id="PF10469"/>
    </source>
</evidence>
<keyword evidence="10" id="KW-1185">Reference proteome</keyword>
<dbReference type="AlphaFoldDB" id="A0A8C4TGZ9"/>
<dbReference type="GO" id="GO:0034237">
    <property type="term" value="F:protein kinase A regulatory subunit binding"/>
    <property type="evidence" value="ECO:0007669"/>
    <property type="project" value="TreeGrafter"/>
</dbReference>
<keyword evidence="4" id="KW-0539">Nucleus</keyword>
<evidence type="ECO:0000256" key="5">
    <source>
        <dbReference type="ARBA" id="ARBA00038702"/>
    </source>
</evidence>
<evidence type="ECO:0000256" key="3">
    <source>
        <dbReference type="ARBA" id="ARBA00022490"/>
    </source>
</evidence>
<dbReference type="PANTHER" id="PTHR15934">
    <property type="entry name" value="RNA 2',3'-CYCLIC PHOSPHODIESTERASE"/>
    <property type="match status" value="1"/>
</dbReference>
<dbReference type="GeneTree" id="ENSGT00390000012756"/>
<evidence type="ECO:0000256" key="2">
    <source>
        <dbReference type="ARBA" id="ARBA00004496"/>
    </source>
</evidence>
<evidence type="ECO:0000313" key="10">
    <source>
        <dbReference type="Proteomes" id="UP000694620"/>
    </source>
</evidence>